<dbReference type="PROSITE" id="PS50931">
    <property type="entry name" value="HTH_LYSR"/>
    <property type="match status" value="1"/>
</dbReference>
<dbReference type="InterPro" id="IPR036390">
    <property type="entry name" value="WH_DNA-bd_sf"/>
</dbReference>
<dbReference type="SUPFAM" id="SSF53850">
    <property type="entry name" value="Periplasmic binding protein-like II"/>
    <property type="match status" value="1"/>
</dbReference>
<keyword evidence="4" id="KW-0804">Transcription</keyword>
<dbReference type="Pfam" id="PF00126">
    <property type="entry name" value="HTH_1"/>
    <property type="match status" value="1"/>
</dbReference>
<dbReference type="EMBL" id="JAOWKX010000002">
    <property type="protein sequence ID" value="MCV2883935.1"/>
    <property type="molecule type" value="Genomic_DNA"/>
</dbReference>
<dbReference type="Pfam" id="PF03466">
    <property type="entry name" value="LysR_substrate"/>
    <property type="match status" value="1"/>
</dbReference>
<sequence length="297" mass="32932">MINPIFLKTFCVLYRNTHFTQTAQVLHMTQPGVSQHIHKLEEQLSAQLFIRKGKHIIATEAAKTLYEHAIAILDTLESLPSEIKKDSPYEGEVSIMSPGGVGLLLYERLLHEQRTHPQLSIQFRFAPNTDTERAISQRKADIGIVTLRPTLADITSLKIGNDPLLLVLPSKYKEPTWTAIEQLGFINHPDGELHGTSLLAENYSEFTSISSIKQSGFSNQISLILDPVSLGLGFTVLPKSAVLAYRNQASISAFSLENPVLEPIFLIHNTVAPLTKRAKFISDVIKNKIVDVSESVG</sequence>
<name>A0ABT3A5I6_9ALTE</name>
<comment type="caution">
    <text evidence="6">The sequence shown here is derived from an EMBL/GenBank/DDBJ whole genome shotgun (WGS) entry which is preliminary data.</text>
</comment>
<dbReference type="PANTHER" id="PTHR30126:SF99">
    <property type="entry name" value="TRANSCRIPTIONAL REGULATOR LYSR FAMILY"/>
    <property type="match status" value="1"/>
</dbReference>
<feature type="domain" description="HTH lysR-type" evidence="5">
    <location>
        <begin position="7"/>
        <end position="59"/>
    </location>
</feature>
<dbReference type="RefSeq" id="WP_263711148.1">
    <property type="nucleotide sequence ID" value="NZ_JAOWKX010000002.1"/>
</dbReference>
<evidence type="ECO:0000256" key="3">
    <source>
        <dbReference type="ARBA" id="ARBA00023125"/>
    </source>
</evidence>
<dbReference type="SUPFAM" id="SSF46785">
    <property type="entry name" value="Winged helix' DNA-binding domain"/>
    <property type="match status" value="1"/>
</dbReference>
<evidence type="ECO:0000259" key="5">
    <source>
        <dbReference type="PROSITE" id="PS50931"/>
    </source>
</evidence>
<dbReference type="Proteomes" id="UP001652504">
    <property type="component" value="Unassembled WGS sequence"/>
</dbReference>
<protein>
    <submittedName>
        <fullName evidence="6">LysR family transcriptional regulator</fullName>
    </submittedName>
</protein>
<reference evidence="6 7" key="1">
    <citation type="submission" date="2022-10" db="EMBL/GenBank/DDBJ databases">
        <title>Aestuariibacter sp. AA17 isolated from Montipora capitata coral fragment.</title>
        <authorList>
            <person name="Emsley S.A."/>
            <person name="Pfannmuller K.M."/>
            <person name="Loughran R.M."/>
            <person name="Shlafstein M."/>
            <person name="Papke E."/>
            <person name="Saw J.H."/>
            <person name="Ushijima B."/>
            <person name="Videau P."/>
        </authorList>
    </citation>
    <scope>NUCLEOTIDE SEQUENCE [LARGE SCALE GENOMIC DNA]</scope>
    <source>
        <strain evidence="6 7">AA17</strain>
    </source>
</reference>
<dbReference type="PANTHER" id="PTHR30126">
    <property type="entry name" value="HTH-TYPE TRANSCRIPTIONAL REGULATOR"/>
    <property type="match status" value="1"/>
</dbReference>
<comment type="similarity">
    <text evidence="1">Belongs to the LysR transcriptional regulatory family.</text>
</comment>
<dbReference type="PRINTS" id="PR00039">
    <property type="entry name" value="HTHLYSR"/>
</dbReference>
<dbReference type="Gene3D" id="3.40.190.290">
    <property type="match status" value="1"/>
</dbReference>
<evidence type="ECO:0000313" key="6">
    <source>
        <dbReference type="EMBL" id="MCV2883935.1"/>
    </source>
</evidence>
<evidence type="ECO:0000313" key="7">
    <source>
        <dbReference type="Proteomes" id="UP001652504"/>
    </source>
</evidence>
<accession>A0ABT3A5I6</accession>
<evidence type="ECO:0000256" key="1">
    <source>
        <dbReference type="ARBA" id="ARBA00009437"/>
    </source>
</evidence>
<keyword evidence="7" id="KW-1185">Reference proteome</keyword>
<dbReference type="Gene3D" id="1.10.10.10">
    <property type="entry name" value="Winged helix-like DNA-binding domain superfamily/Winged helix DNA-binding domain"/>
    <property type="match status" value="1"/>
</dbReference>
<gene>
    <name evidence="6" type="ORF">OE749_04420</name>
</gene>
<evidence type="ECO:0000256" key="2">
    <source>
        <dbReference type="ARBA" id="ARBA00023015"/>
    </source>
</evidence>
<proteinExistence type="inferred from homology"/>
<dbReference type="InterPro" id="IPR000847">
    <property type="entry name" value="LysR_HTH_N"/>
</dbReference>
<keyword evidence="3" id="KW-0238">DNA-binding</keyword>
<keyword evidence="2" id="KW-0805">Transcription regulation</keyword>
<organism evidence="6 7">
    <name type="scientific">Fluctibacter corallii</name>
    <dbReference type="NCBI Taxonomy" id="2984329"/>
    <lineage>
        <taxon>Bacteria</taxon>
        <taxon>Pseudomonadati</taxon>
        <taxon>Pseudomonadota</taxon>
        <taxon>Gammaproteobacteria</taxon>
        <taxon>Alteromonadales</taxon>
        <taxon>Alteromonadaceae</taxon>
        <taxon>Fluctibacter</taxon>
    </lineage>
</organism>
<dbReference type="InterPro" id="IPR036388">
    <property type="entry name" value="WH-like_DNA-bd_sf"/>
</dbReference>
<dbReference type="InterPro" id="IPR005119">
    <property type="entry name" value="LysR_subst-bd"/>
</dbReference>
<dbReference type="CDD" id="cd05466">
    <property type="entry name" value="PBP2_LTTR_substrate"/>
    <property type="match status" value="1"/>
</dbReference>
<evidence type="ECO:0000256" key="4">
    <source>
        <dbReference type="ARBA" id="ARBA00023163"/>
    </source>
</evidence>